<evidence type="ECO:0000256" key="2">
    <source>
        <dbReference type="ARBA" id="ARBA00022801"/>
    </source>
</evidence>
<accession>A0A1H1XBE3</accession>
<dbReference type="GO" id="GO:0052689">
    <property type="term" value="F:carboxylic ester hydrolase activity"/>
    <property type="evidence" value="ECO:0007669"/>
    <property type="project" value="UniProtKB-ARBA"/>
</dbReference>
<evidence type="ECO:0000256" key="4">
    <source>
        <dbReference type="SAM" id="SignalP"/>
    </source>
</evidence>
<dbReference type="RefSeq" id="WP_197681029.1">
    <property type="nucleotide sequence ID" value="NZ_LT629757.1"/>
</dbReference>
<dbReference type="AlphaFoldDB" id="A0A1H1XBE3"/>
<evidence type="ECO:0000256" key="3">
    <source>
        <dbReference type="SAM" id="MobiDB-lite"/>
    </source>
</evidence>
<dbReference type="Proteomes" id="UP000198859">
    <property type="component" value="Chromosome I"/>
</dbReference>
<feature type="chain" id="PRO_5038421652" evidence="4">
    <location>
        <begin position="23"/>
        <end position="354"/>
    </location>
</feature>
<name>A0A1H1XBE3_9ACTN</name>
<evidence type="ECO:0000259" key="5">
    <source>
        <dbReference type="Pfam" id="PF00326"/>
    </source>
</evidence>
<dbReference type="EMBL" id="LT629757">
    <property type="protein sequence ID" value="SDT06587.1"/>
    <property type="molecule type" value="Genomic_DNA"/>
</dbReference>
<evidence type="ECO:0000256" key="1">
    <source>
        <dbReference type="ARBA" id="ARBA00008645"/>
    </source>
</evidence>
<dbReference type="GO" id="GO:0008236">
    <property type="term" value="F:serine-type peptidase activity"/>
    <property type="evidence" value="ECO:0007669"/>
    <property type="project" value="InterPro"/>
</dbReference>
<evidence type="ECO:0000313" key="6">
    <source>
        <dbReference type="EMBL" id="SDT06587.1"/>
    </source>
</evidence>
<feature type="region of interest" description="Disordered" evidence="3">
    <location>
        <begin position="23"/>
        <end position="72"/>
    </location>
</feature>
<proteinExistence type="inferred from homology"/>
<keyword evidence="7" id="KW-1185">Reference proteome</keyword>
<sequence>MEAVTRRTTLAGVLGLAATACAGEDPAAQDGPTPAPTTSPSATTAPTTSPTTSPSASPTAPPLPEPPDRVSLPTLMREDFAGGRVTRVRQVAVTDAYTRWEVTYPAGGTTVSGVLLRPAGPGPFPAVVLNHGYIEPSVYVTGQGLSREQDALARAGFVVLHTDYRGHAGSDAAGELERETRLGYTRDTLHAVGSVKRLPYVDPDRVAMLGRSMGGGVTLNALVAQPGAVRAAVLYASVSSRFVDNLEQFTIPGRPEAARRLYDRFGTPAEEPTFYAGLSSRTYFDRVAAPVLIHHGSLDDTCPLRWSEQTQRLLVRDGVASVLRVYEGEQHAFIPQWQQSMDRTVRFLRRRLRA</sequence>
<feature type="compositionally biased region" description="Low complexity" evidence="3">
    <location>
        <begin position="36"/>
        <end position="58"/>
    </location>
</feature>
<dbReference type="InterPro" id="IPR050261">
    <property type="entry name" value="FrsA_esterase"/>
</dbReference>
<dbReference type="InterPro" id="IPR001375">
    <property type="entry name" value="Peptidase_S9_cat"/>
</dbReference>
<dbReference type="STRING" id="642780.SAMN04488570_3435"/>
<keyword evidence="4" id="KW-0732">Signal</keyword>
<protein>
    <submittedName>
        <fullName evidence="6">Prolyl oligopeptidase family protein</fullName>
    </submittedName>
</protein>
<feature type="domain" description="Peptidase S9 prolyl oligopeptidase catalytic" evidence="5">
    <location>
        <begin position="146"/>
        <end position="344"/>
    </location>
</feature>
<dbReference type="SUPFAM" id="SSF53474">
    <property type="entry name" value="alpha/beta-Hydrolases"/>
    <property type="match status" value="1"/>
</dbReference>
<dbReference type="PANTHER" id="PTHR22946:SF9">
    <property type="entry name" value="POLYKETIDE TRANSFERASE AF380"/>
    <property type="match status" value="1"/>
</dbReference>
<dbReference type="PANTHER" id="PTHR22946">
    <property type="entry name" value="DIENELACTONE HYDROLASE DOMAIN-CONTAINING PROTEIN-RELATED"/>
    <property type="match status" value="1"/>
</dbReference>
<evidence type="ECO:0000313" key="7">
    <source>
        <dbReference type="Proteomes" id="UP000198859"/>
    </source>
</evidence>
<feature type="signal peptide" evidence="4">
    <location>
        <begin position="1"/>
        <end position="22"/>
    </location>
</feature>
<organism evidence="6 7">
    <name type="scientific">Nocardioides scoriae</name>
    <dbReference type="NCBI Taxonomy" id="642780"/>
    <lineage>
        <taxon>Bacteria</taxon>
        <taxon>Bacillati</taxon>
        <taxon>Actinomycetota</taxon>
        <taxon>Actinomycetes</taxon>
        <taxon>Propionibacteriales</taxon>
        <taxon>Nocardioidaceae</taxon>
        <taxon>Nocardioides</taxon>
    </lineage>
</organism>
<reference evidence="7" key="1">
    <citation type="submission" date="2016-10" db="EMBL/GenBank/DDBJ databases">
        <authorList>
            <person name="Varghese N."/>
            <person name="Submissions S."/>
        </authorList>
    </citation>
    <scope>NUCLEOTIDE SEQUENCE [LARGE SCALE GENOMIC DNA]</scope>
    <source>
        <strain evidence="7">DSM 22127</strain>
    </source>
</reference>
<dbReference type="PROSITE" id="PS51257">
    <property type="entry name" value="PROKAR_LIPOPROTEIN"/>
    <property type="match status" value="1"/>
</dbReference>
<keyword evidence="2" id="KW-0378">Hydrolase</keyword>
<dbReference type="Pfam" id="PF00326">
    <property type="entry name" value="Peptidase_S9"/>
    <property type="match status" value="1"/>
</dbReference>
<dbReference type="InterPro" id="IPR029058">
    <property type="entry name" value="AB_hydrolase_fold"/>
</dbReference>
<dbReference type="GO" id="GO:0006508">
    <property type="term" value="P:proteolysis"/>
    <property type="evidence" value="ECO:0007669"/>
    <property type="project" value="InterPro"/>
</dbReference>
<gene>
    <name evidence="6" type="ORF">SAMN04488570_3435</name>
</gene>
<comment type="similarity">
    <text evidence="1">Belongs to the AB hydrolase superfamily.</text>
</comment>
<dbReference type="Gene3D" id="3.40.50.1820">
    <property type="entry name" value="alpha/beta hydrolase"/>
    <property type="match status" value="1"/>
</dbReference>